<sequence>MIISIMYNYHFLTDYTLLFVEILYYLGITYYLSRKDIFTCFFVAVLNNILLLFSNALVLVTVNSISYMITYNIYSNNLVNFISKVVFLLLSFIFHKYFKKYIFEIKIHKTFDILITSMLVLYIIIFNTIFVKKIFVLSSLIELIILNVFVYFMYKFFIQNIQLQNETFTNQLIIQELKNKEKDYHRLIKNEEKLKTIKHDMKHHLLYLLDCYENNNENFDKEIKKEIANLTKLETSVNTGVSSLDYIISSKRETFQERNIQFICNHYNGDIIFDKLDSYIIFGNLIDNAIENCSANPSKKIIIDLNQDNEYVYIKIKNTINYPVLKYNPQLISKKGTAEHGIGLSSVKSTLKKYKSEISFSENKYWFTVLIVIDKYEYIH</sequence>
<name>A0AAP2UHB8_9FIRM</name>
<dbReference type="Pfam" id="PF14501">
    <property type="entry name" value="HATPase_c_5"/>
    <property type="match status" value="1"/>
</dbReference>
<comment type="caution">
    <text evidence="4">The sequence shown here is derived from an EMBL/GenBank/DDBJ whole genome shotgun (WGS) entry which is preliminary data.</text>
</comment>
<feature type="transmembrane region" description="Helical" evidence="2">
    <location>
        <begin position="15"/>
        <end position="33"/>
    </location>
</feature>
<keyword evidence="2" id="KW-0472">Membrane</keyword>
<dbReference type="PANTHER" id="PTHR40448:SF1">
    <property type="entry name" value="TWO-COMPONENT SENSOR HISTIDINE KINASE"/>
    <property type="match status" value="1"/>
</dbReference>
<feature type="transmembrane region" description="Helical" evidence="2">
    <location>
        <begin position="135"/>
        <end position="154"/>
    </location>
</feature>
<gene>
    <name evidence="4" type="ORF">NE542_06435</name>
</gene>
<keyword evidence="2" id="KW-0812">Transmembrane</keyword>
<accession>A0AAP2UHB8</accession>
<evidence type="ECO:0000259" key="3">
    <source>
        <dbReference type="Pfam" id="PF14501"/>
    </source>
</evidence>
<feature type="domain" description="Sensor histidine kinase NatK-like C-terminal" evidence="3">
    <location>
        <begin position="276"/>
        <end position="373"/>
    </location>
</feature>
<keyword evidence="2" id="KW-1133">Transmembrane helix</keyword>
<proteinExistence type="predicted"/>
<feature type="transmembrane region" description="Helical" evidence="2">
    <location>
        <begin position="81"/>
        <end position="98"/>
    </location>
</feature>
<evidence type="ECO:0000313" key="4">
    <source>
        <dbReference type="EMBL" id="MCQ5061469.1"/>
    </source>
</evidence>
<keyword evidence="1" id="KW-0175">Coiled coil</keyword>
<dbReference type="Proteomes" id="UP001204814">
    <property type="component" value="Unassembled WGS sequence"/>
</dbReference>
<reference evidence="4" key="1">
    <citation type="submission" date="2022-06" db="EMBL/GenBank/DDBJ databases">
        <title>Isolation of gut microbiota from human fecal samples.</title>
        <authorList>
            <person name="Pamer E.G."/>
            <person name="Barat B."/>
            <person name="Waligurski E."/>
            <person name="Medina S."/>
            <person name="Paddock L."/>
            <person name="Mostad J."/>
        </authorList>
    </citation>
    <scope>NUCLEOTIDE SEQUENCE</scope>
    <source>
        <strain evidence="4">DFI.6.24</strain>
    </source>
</reference>
<dbReference type="InterPro" id="IPR032834">
    <property type="entry name" value="NatK-like_C"/>
</dbReference>
<dbReference type="SUPFAM" id="SSF55874">
    <property type="entry name" value="ATPase domain of HSP90 chaperone/DNA topoisomerase II/histidine kinase"/>
    <property type="match status" value="1"/>
</dbReference>
<dbReference type="InterPro" id="IPR036890">
    <property type="entry name" value="HATPase_C_sf"/>
</dbReference>
<dbReference type="PANTHER" id="PTHR40448">
    <property type="entry name" value="TWO-COMPONENT SENSOR HISTIDINE KINASE"/>
    <property type="match status" value="1"/>
</dbReference>
<feature type="transmembrane region" description="Helical" evidence="2">
    <location>
        <begin position="45"/>
        <end position="69"/>
    </location>
</feature>
<feature type="transmembrane region" description="Helical" evidence="2">
    <location>
        <begin position="110"/>
        <end position="129"/>
    </location>
</feature>
<dbReference type="GO" id="GO:0042802">
    <property type="term" value="F:identical protein binding"/>
    <property type="evidence" value="ECO:0007669"/>
    <property type="project" value="TreeGrafter"/>
</dbReference>
<protein>
    <submittedName>
        <fullName evidence="4">GHKL domain-containing protein</fullName>
    </submittedName>
</protein>
<dbReference type="EMBL" id="JANGBO010000004">
    <property type="protein sequence ID" value="MCQ5061469.1"/>
    <property type="molecule type" value="Genomic_DNA"/>
</dbReference>
<dbReference type="AlphaFoldDB" id="A0AAP2UHB8"/>
<evidence type="ECO:0000256" key="2">
    <source>
        <dbReference type="SAM" id="Phobius"/>
    </source>
</evidence>
<dbReference type="Gene3D" id="3.30.565.10">
    <property type="entry name" value="Histidine kinase-like ATPase, C-terminal domain"/>
    <property type="match status" value="1"/>
</dbReference>
<dbReference type="RefSeq" id="WP_227352212.1">
    <property type="nucleotide sequence ID" value="NZ_JAJDKX010000027.1"/>
</dbReference>
<organism evidence="4 5">
    <name type="scientific">Faecalibacillus intestinalis</name>
    <dbReference type="NCBI Taxonomy" id="1982626"/>
    <lineage>
        <taxon>Bacteria</taxon>
        <taxon>Bacillati</taxon>
        <taxon>Bacillota</taxon>
        <taxon>Erysipelotrichia</taxon>
        <taxon>Erysipelotrichales</taxon>
        <taxon>Coprobacillaceae</taxon>
        <taxon>Faecalibacillus</taxon>
    </lineage>
</organism>
<evidence type="ECO:0000313" key="5">
    <source>
        <dbReference type="Proteomes" id="UP001204814"/>
    </source>
</evidence>
<feature type="coiled-coil region" evidence="1">
    <location>
        <begin position="174"/>
        <end position="236"/>
    </location>
</feature>
<evidence type="ECO:0000256" key="1">
    <source>
        <dbReference type="SAM" id="Coils"/>
    </source>
</evidence>